<organism evidence="2 3">
    <name type="scientific">Panaeolus cyanescens</name>
    <dbReference type="NCBI Taxonomy" id="181874"/>
    <lineage>
        <taxon>Eukaryota</taxon>
        <taxon>Fungi</taxon>
        <taxon>Dikarya</taxon>
        <taxon>Basidiomycota</taxon>
        <taxon>Agaricomycotina</taxon>
        <taxon>Agaricomycetes</taxon>
        <taxon>Agaricomycetidae</taxon>
        <taxon>Agaricales</taxon>
        <taxon>Agaricineae</taxon>
        <taxon>Galeropsidaceae</taxon>
        <taxon>Panaeolus</taxon>
    </lineage>
</organism>
<dbReference type="EMBL" id="NHTK01000995">
    <property type="protein sequence ID" value="PPR04057.1"/>
    <property type="molecule type" value="Genomic_DNA"/>
</dbReference>
<dbReference type="InterPro" id="IPR005024">
    <property type="entry name" value="Snf7_fam"/>
</dbReference>
<dbReference type="Gene3D" id="6.10.140.1230">
    <property type="match status" value="1"/>
</dbReference>
<evidence type="ECO:0000256" key="1">
    <source>
        <dbReference type="SAM" id="Coils"/>
    </source>
</evidence>
<dbReference type="InParanoid" id="A0A409YLW1"/>
<keyword evidence="1" id="KW-0175">Coiled coil</keyword>
<dbReference type="AlphaFoldDB" id="A0A409YLW1"/>
<dbReference type="PANTHER" id="PTHR10476">
    <property type="entry name" value="CHARGED MULTIVESICULAR BODY PROTEIN"/>
    <property type="match status" value="1"/>
</dbReference>
<keyword evidence="3" id="KW-1185">Reference proteome</keyword>
<evidence type="ECO:0000313" key="3">
    <source>
        <dbReference type="Proteomes" id="UP000284842"/>
    </source>
</evidence>
<proteinExistence type="predicted"/>
<reference evidence="2 3" key="1">
    <citation type="journal article" date="2018" name="Evol. Lett.">
        <title>Horizontal gene cluster transfer increased hallucinogenic mushroom diversity.</title>
        <authorList>
            <person name="Reynolds H.T."/>
            <person name="Vijayakumar V."/>
            <person name="Gluck-Thaler E."/>
            <person name="Korotkin H.B."/>
            <person name="Matheny P.B."/>
            <person name="Slot J.C."/>
        </authorList>
    </citation>
    <scope>NUCLEOTIDE SEQUENCE [LARGE SCALE GENOMIC DNA]</scope>
    <source>
        <strain evidence="2 3">2629</strain>
    </source>
</reference>
<sequence length="230" mass="25597">MTLPQPLSSLLGQSATVTDSALLLTCSHEPFFQTLFQLKFTAKTLNRQAKKAQKDENLEKARLKKALQQGNTDGARIYASNAIRKKSEALNLLRLSSRIDAVASRVETAVTMRQVTGNMTSVVRGMDKAMETMNLERISMVMDKFEAQFTDLDVQTSYMEDAMGSTTAVSTPQDQIDLLMRQTAEEANIELQQDLAAKDLAPVQDLVQKETLKDEDDKLADRLRALRPAV</sequence>
<feature type="coiled-coil region" evidence="1">
    <location>
        <begin position="42"/>
        <end position="69"/>
    </location>
</feature>
<protein>
    <submittedName>
        <fullName evidence="2">Uncharacterized protein</fullName>
    </submittedName>
</protein>
<dbReference type="FunCoup" id="A0A409YLW1">
    <property type="interactions" value="375"/>
</dbReference>
<dbReference type="GO" id="GO:0007034">
    <property type="term" value="P:vacuolar transport"/>
    <property type="evidence" value="ECO:0007669"/>
    <property type="project" value="InterPro"/>
</dbReference>
<name>A0A409YLW1_9AGAR</name>
<gene>
    <name evidence="2" type="ORF">CVT24_010631</name>
</gene>
<dbReference type="Pfam" id="PF03357">
    <property type="entry name" value="Snf7"/>
    <property type="match status" value="1"/>
</dbReference>
<dbReference type="Proteomes" id="UP000284842">
    <property type="component" value="Unassembled WGS sequence"/>
</dbReference>
<comment type="caution">
    <text evidence="2">The sequence shown here is derived from an EMBL/GenBank/DDBJ whole genome shotgun (WGS) entry which is preliminary data.</text>
</comment>
<accession>A0A409YLW1</accession>
<dbReference type="STRING" id="181874.A0A409YLW1"/>
<dbReference type="OrthoDB" id="10266568at2759"/>
<evidence type="ECO:0000313" key="2">
    <source>
        <dbReference type="EMBL" id="PPR04057.1"/>
    </source>
</evidence>